<dbReference type="Proteomes" id="UP001497516">
    <property type="component" value="Chromosome 7"/>
</dbReference>
<organism evidence="2 3">
    <name type="scientific">Linum trigynum</name>
    <dbReference type="NCBI Taxonomy" id="586398"/>
    <lineage>
        <taxon>Eukaryota</taxon>
        <taxon>Viridiplantae</taxon>
        <taxon>Streptophyta</taxon>
        <taxon>Embryophyta</taxon>
        <taxon>Tracheophyta</taxon>
        <taxon>Spermatophyta</taxon>
        <taxon>Magnoliopsida</taxon>
        <taxon>eudicotyledons</taxon>
        <taxon>Gunneridae</taxon>
        <taxon>Pentapetalae</taxon>
        <taxon>rosids</taxon>
        <taxon>fabids</taxon>
        <taxon>Malpighiales</taxon>
        <taxon>Linaceae</taxon>
        <taxon>Linum</taxon>
    </lineage>
</organism>
<name>A0AAV2FRZ7_9ROSI</name>
<sequence length="123" mass="13996">MTRSNPTPLVPLDENINKTLRLLAWERELAESMRRSEERGQQLCPGVSGVEVEGVEGEVDIGVEMVENQREGGAAQAHNHNDEAAEEEAPRTMRYYMAPRPADIQSLSCTHLWRPLLLNYYKF</sequence>
<dbReference type="EMBL" id="OZ034820">
    <property type="protein sequence ID" value="CAL1400388.1"/>
    <property type="molecule type" value="Genomic_DNA"/>
</dbReference>
<feature type="compositionally biased region" description="Basic and acidic residues" evidence="1">
    <location>
        <begin position="79"/>
        <end position="89"/>
    </location>
</feature>
<evidence type="ECO:0000313" key="3">
    <source>
        <dbReference type="Proteomes" id="UP001497516"/>
    </source>
</evidence>
<gene>
    <name evidence="2" type="ORF">LTRI10_LOCUS40520</name>
</gene>
<keyword evidence="3" id="KW-1185">Reference proteome</keyword>
<protein>
    <submittedName>
        <fullName evidence="2">Uncharacterized protein</fullName>
    </submittedName>
</protein>
<evidence type="ECO:0000256" key="1">
    <source>
        <dbReference type="SAM" id="MobiDB-lite"/>
    </source>
</evidence>
<proteinExistence type="predicted"/>
<accession>A0AAV2FRZ7</accession>
<dbReference type="AlphaFoldDB" id="A0AAV2FRZ7"/>
<evidence type="ECO:0000313" key="2">
    <source>
        <dbReference type="EMBL" id="CAL1400388.1"/>
    </source>
</evidence>
<reference evidence="2 3" key="1">
    <citation type="submission" date="2024-04" db="EMBL/GenBank/DDBJ databases">
        <authorList>
            <person name="Fracassetti M."/>
        </authorList>
    </citation>
    <scope>NUCLEOTIDE SEQUENCE [LARGE SCALE GENOMIC DNA]</scope>
</reference>
<feature type="region of interest" description="Disordered" evidence="1">
    <location>
        <begin position="69"/>
        <end position="89"/>
    </location>
</feature>